<dbReference type="Proteomes" id="UP001633002">
    <property type="component" value="Unassembled WGS sequence"/>
</dbReference>
<evidence type="ECO:0000313" key="1">
    <source>
        <dbReference type="EMBL" id="KAL3696659.1"/>
    </source>
</evidence>
<reference evidence="1 2" key="1">
    <citation type="submission" date="2024-09" db="EMBL/GenBank/DDBJ databases">
        <title>Chromosome-scale assembly of Riccia sorocarpa.</title>
        <authorList>
            <person name="Paukszto L."/>
        </authorList>
    </citation>
    <scope>NUCLEOTIDE SEQUENCE [LARGE SCALE GENOMIC DNA]</scope>
    <source>
        <strain evidence="1">LP-2024</strain>
        <tissue evidence="1">Aerial parts of the thallus</tissue>
    </source>
</reference>
<keyword evidence="2" id="KW-1185">Reference proteome</keyword>
<gene>
    <name evidence="1" type="ORF">R1sor_010735</name>
</gene>
<dbReference type="AlphaFoldDB" id="A0ABD3I2A7"/>
<protein>
    <submittedName>
        <fullName evidence="1">Uncharacterized protein</fullName>
    </submittedName>
</protein>
<organism evidence="1 2">
    <name type="scientific">Riccia sorocarpa</name>
    <dbReference type="NCBI Taxonomy" id="122646"/>
    <lineage>
        <taxon>Eukaryota</taxon>
        <taxon>Viridiplantae</taxon>
        <taxon>Streptophyta</taxon>
        <taxon>Embryophyta</taxon>
        <taxon>Marchantiophyta</taxon>
        <taxon>Marchantiopsida</taxon>
        <taxon>Marchantiidae</taxon>
        <taxon>Marchantiales</taxon>
        <taxon>Ricciaceae</taxon>
        <taxon>Riccia</taxon>
    </lineage>
</organism>
<sequence>MQFCGCGWYFVCISISFIGGPDSSDLNYDSDGDSDILVDSDSNREADIANLDALREALESRYMARGPKWEKSSEFLYQLFLIRRIFFISSQEITRDSFMHILGVISEHNVFHNESPYQQTQVFVQLTVALDRFGHERNGACLNHIMLL</sequence>
<dbReference type="EMBL" id="JBJQOH010000002">
    <property type="protein sequence ID" value="KAL3696659.1"/>
    <property type="molecule type" value="Genomic_DNA"/>
</dbReference>
<accession>A0ABD3I2A7</accession>
<proteinExistence type="predicted"/>
<evidence type="ECO:0000313" key="2">
    <source>
        <dbReference type="Proteomes" id="UP001633002"/>
    </source>
</evidence>
<comment type="caution">
    <text evidence="1">The sequence shown here is derived from an EMBL/GenBank/DDBJ whole genome shotgun (WGS) entry which is preliminary data.</text>
</comment>
<name>A0ABD3I2A7_9MARC</name>